<feature type="coiled-coil region" evidence="1">
    <location>
        <begin position="6"/>
        <end position="40"/>
    </location>
</feature>
<name>A0AAN3VVN2_9FUSO</name>
<dbReference type="Pfam" id="PF14193">
    <property type="entry name" value="DUF4315"/>
    <property type="match status" value="1"/>
</dbReference>
<dbReference type="RefSeq" id="WP_005962894.1">
    <property type="nucleotide sequence ID" value="NZ_ALKK01000054.1"/>
</dbReference>
<proteinExistence type="predicted"/>
<accession>A0AAN3VVN2</accession>
<sequence length="83" mass="9615">MTNKKVLKIEKEIQKTREKITEQQGKLKELEMQKTEAENLEIVQMVRSLHMTPAELSVFLAKGVIPDAPADENEFMEDIENEE</sequence>
<gene>
    <name evidence="2" type="ORF">HMPREF1127_0141</name>
</gene>
<dbReference type="GeneID" id="75076250"/>
<dbReference type="InterPro" id="IPR025464">
    <property type="entry name" value="DUF4315"/>
</dbReference>
<evidence type="ECO:0000313" key="3">
    <source>
        <dbReference type="Proteomes" id="UP000003120"/>
    </source>
</evidence>
<protein>
    <submittedName>
        <fullName evidence="2">PF14193 domain protein</fullName>
    </submittedName>
</protein>
<dbReference type="EMBL" id="ALKK01000054">
    <property type="protein sequence ID" value="EJU16695.1"/>
    <property type="molecule type" value="Genomic_DNA"/>
</dbReference>
<dbReference type="Proteomes" id="UP000003120">
    <property type="component" value="Unassembled WGS sequence"/>
</dbReference>
<dbReference type="AlphaFoldDB" id="A0AAN3VVN2"/>
<organism evidence="2 3">
    <name type="scientific">Fusobacterium necrophorum subsp. funduliforme Fnf 1007</name>
    <dbReference type="NCBI Taxonomy" id="1161424"/>
    <lineage>
        <taxon>Bacteria</taxon>
        <taxon>Fusobacteriati</taxon>
        <taxon>Fusobacteriota</taxon>
        <taxon>Fusobacteriia</taxon>
        <taxon>Fusobacteriales</taxon>
        <taxon>Fusobacteriaceae</taxon>
        <taxon>Fusobacterium</taxon>
    </lineage>
</organism>
<evidence type="ECO:0000313" key="2">
    <source>
        <dbReference type="EMBL" id="EJU16695.1"/>
    </source>
</evidence>
<comment type="caution">
    <text evidence="2">The sequence shown here is derived from an EMBL/GenBank/DDBJ whole genome shotgun (WGS) entry which is preliminary data.</text>
</comment>
<keyword evidence="1" id="KW-0175">Coiled coil</keyword>
<reference evidence="2 3" key="1">
    <citation type="submission" date="2012-07" db="EMBL/GenBank/DDBJ databases">
        <authorList>
            <person name="Durkin A.S."/>
            <person name="McCorrison J."/>
            <person name="Torralba M."/>
            <person name="Gillis M."/>
            <person name="Methe B."/>
            <person name="Sutton G."/>
            <person name="Nelson K.E."/>
        </authorList>
    </citation>
    <scope>NUCLEOTIDE SEQUENCE [LARGE SCALE GENOMIC DNA]</scope>
    <source>
        <strain evidence="2 3">Fnf 1007</strain>
    </source>
</reference>
<evidence type="ECO:0000256" key="1">
    <source>
        <dbReference type="SAM" id="Coils"/>
    </source>
</evidence>